<dbReference type="EMBL" id="LXQA010710737">
    <property type="protein sequence ID" value="MCI67171.1"/>
    <property type="molecule type" value="Genomic_DNA"/>
</dbReference>
<protein>
    <submittedName>
        <fullName evidence="2">Uncharacterized protein</fullName>
    </submittedName>
</protein>
<evidence type="ECO:0000313" key="2">
    <source>
        <dbReference type="EMBL" id="MCI67171.1"/>
    </source>
</evidence>
<feature type="non-terminal residue" evidence="2">
    <location>
        <position position="1"/>
    </location>
</feature>
<dbReference type="AlphaFoldDB" id="A0A392U171"/>
<sequence>PFAHAMLGGHVLALPSAPSADSPAPSAGHCSRG</sequence>
<proteinExistence type="predicted"/>
<reference evidence="2 3" key="1">
    <citation type="journal article" date="2018" name="Front. Plant Sci.">
        <title>Red Clover (Trifolium pratense) and Zigzag Clover (T. medium) - A Picture of Genomic Similarities and Differences.</title>
        <authorList>
            <person name="Dluhosova J."/>
            <person name="Istvanek J."/>
            <person name="Nedelnik J."/>
            <person name="Repkova J."/>
        </authorList>
    </citation>
    <scope>NUCLEOTIDE SEQUENCE [LARGE SCALE GENOMIC DNA]</scope>
    <source>
        <strain evidence="3">cv. 10/8</strain>
        <tissue evidence="2">Leaf</tissue>
    </source>
</reference>
<evidence type="ECO:0000313" key="3">
    <source>
        <dbReference type="Proteomes" id="UP000265520"/>
    </source>
</evidence>
<feature type="compositionally biased region" description="Low complexity" evidence="1">
    <location>
        <begin position="15"/>
        <end position="27"/>
    </location>
</feature>
<evidence type="ECO:0000256" key="1">
    <source>
        <dbReference type="SAM" id="MobiDB-lite"/>
    </source>
</evidence>
<name>A0A392U171_9FABA</name>
<feature type="region of interest" description="Disordered" evidence="1">
    <location>
        <begin position="14"/>
        <end position="33"/>
    </location>
</feature>
<dbReference type="Proteomes" id="UP000265520">
    <property type="component" value="Unassembled WGS sequence"/>
</dbReference>
<keyword evidence="3" id="KW-1185">Reference proteome</keyword>
<accession>A0A392U171</accession>
<comment type="caution">
    <text evidence="2">The sequence shown here is derived from an EMBL/GenBank/DDBJ whole genome shotgun (WGS) entry which is preliminary data.</text>
</comment>
<organism evidence="2 3">
    <name type="scientific">Trifolium medium</name>
    <dbReference type="NCBI Taxonomy" id="97028"/>
    <lineage>
        <taxon>Eukaryota</taxon>
        <taxon>Viridiplantae</taxon>
        <taxon>Streptophyta</taxon>
        <taxon>Embryophyta</taxon>
        <taxon>Tracheophyta</taxon>
        <taxon>Spermatophyta</taxon>
        <taxon>Magnoliopsida</taxon>
        <taxon>eudicotyledons</taxon>
        <taxon>Gunneridae</taxon>
        <taxon>Pentapetalae</taxon>
        <taxon>rosids</taxon>
        <taxon>fabids</taxon>
        <taxon>Fabales</taxon>
        <taxon>Fabaceae</taxon>
        <taxon>Papilionoideae</taxon>
        <taxon>50 kb inversion clade</taxon>
        <taxon>NPAAA clade</taxon>
        <taxon>Hologalegina</taxon>
        <taxon>IRL clade</taxon>
        <taxon>Trifolieae</taxon>
        <taxon>Trifolium</taxon>
    </lineage>
</organism>